<gene>
    <name evidence="1" type="ORF">HMPREF9004_0327</name>
</gene>
<comment type="caution">
    <text evidence="1">The sequence shown here is derived from an EMBL/GenBank/DDBJ whole genome shotgun (WGS) entry which is preliminary data.</text>
</comment>
<dbReference type="Proteomes" id="UP000013015">
    <property type="component" value="Unassembled WGS sequence"/>
</dbReference>
<dbReference type="PATRIC" id="fig|888050.3.peg.321"/>
<dbReference type="Gene3D" id="3.40.50.2000">
    <property type="entry name" value="Glycogen Phosphorylase B"/>
    <property type="match status" value="1"/>
</dbReference>
<evidence type="ECO:0000313" key="1">
    <source>
        <dbReference type="EMBL" id="ENO18992.1"/>
    </source>
</evidence>
<dbReference type="InterPro" id="IPR050194">
    <property type="entry name" value="Glycosyltransferase_grp1"/>
</dbReference>
<evidence type="ECO:0008006" key="3">
    <source>
        <dbReference type="Google" id="ProtNLM"/>
    </source>
</evidence>
<reference evidence="1 2" key="1">
    <citation type="submission" date="2013-03" db="EMBL/GenBank/DDBJ databases">
        <title>Reference genome for the Human Microbiome Project.</title>
        <authorList>
            <person name="Aqrawi P."/>
            <person name="Ayvaz T."/>
            <person name="Bess C."/>
            <person name="Blankenburg K."/>
            <person name="Coyle M."/>
            <person name="Deng J."/>
            <person name="Forbes L."/>
            <person name="Fowler G."/>
            <person name="Francisco L."/>
            <person name="Fu Q."/>
            <person name="Gibbs R."/>
            <person name="Gross S."/>
            <person name="Gubbala S."/>
            <person name="Hale W."/>
            <person name="Hemphill L."/>
            <person name="Highlander S."/>
            <person name="Hirani K."/>
            <person name="Jackson L."/>
            <person name="Jakkamsetti A."/>
            <person name="Javaid M."/>
            <person name="Jayaseelan J.C."/>
            <person name="Jiang H."/>
            <person name="Joshi V."/>
            <person name="Korchina V."/>
            <person name="Kovar C."/>
            <person name="Lara F."/>
            <person name="Lee S."/>
            <person name="Liu Y."/>
            <person name="Mata R."/>
            <person name="Mathew T."/>
            <person name="Munidasa M."/>
            <person name="Muzny D."/>
            <person name="Nazareth L."/>
            <person name="Ngo R."/>
            <person name="Nguyen L."/>
            <person name="Nguyen N."/>
            <person name="Okwuonu G."/>
            <person name="Ongeri F."/>
            <person name="Palculict T."/>
            <person name="Patil S."/>
            <person name="Petrosino J."/>
            <person name="Pham C."/>
            <person name="Pham P."/>
            <person name="Pu L.-L."/>
            <person name="Qin X."/>
            <person name="Qu J."/>
            <person name="Reid J."/>
            <person name="Ross M."/>
            <person name="Ruth R."/>
            <person name="Saada N."/>
            <person name="San Lucas F."/>
            <person name="Santibanez J."/>
            <person name="Shang Y."/>
            <person name="Simmons D."/>
            <person name="Song X.-Z."/>
            <person name="Tang L.-Y."/>
            <person name="Thornton R."/>
            <person name="Warren J."/>
            <person name="Weissenberger G."/>
            <person name="Wilczek-Boney K."/>
            <person name="Worley K."/>
            <person name="Youmans B."/>
            <person name="Zhang J."/>
            <person name="Zhang L."/>
            <person name="Zhao Z."/>
            <person name="Zhou C."/>
            <person name="Zhu D."/>
            <person name="Zhu Y."/>
        </authorList>
    </citation>
    <scope>NUCLEOTIDE SEQUENCE [LARGE SCALE GENOMIC DNA]</scope>
    <source>
        <strain evidence="1 2">F0333</strain>
    </source>
</reference>
<dbReference type="SUPFAM" id="SSF53756">
    <property type="entry name" value="UDP-Glycosyltransferase/glycogen phosphorylase"/>
    <property type="match status" value="1"/>
</dbReference>
<protein>
    <recommendedName>
        <fullName evidence="3">Glycosyltransferase subfamily 4-like N-terminal domain-containing protein</fullName>
    </recommendedName>
</protein>
<proteinExistence type="predicted"/>
<dbReference type="HOGENOM" id="CLU_009583_36_3_11"/>
<dbReference type="PANTHER" id="PTHR45947">
    <property type="entry name" value="SULFOQUINOVOSYL TRANSFERASE SQD2"/>
    <property type="match status" value="1"/>
</dbReference>
<sequence>MKEKRMSAKGPALNLLIYPSPLAQPGRITKIARSLHTQERFERTEILGVDSTQLPARESLAPGIELKRIRGASIRERFGALRLLLFWQMRVYWYYRRKNVKAVAAQNLFLLPMVHALARRTGAVFAYNAHELETETIASKGLRQKIQRLIEKHWIYKADLVSVVNEPIGAWYRQTYPGISPITVTNSPLDAGGTVDLRERLHVPEDRLLYIHVGYLAPGRSIPLLLEVFTKAKNAEIVFLGDGVLRTEVEAATQAHSNIHWMAPVAPEEVVSYVRGADVSLCLIEDLCLSMALSSPNKLMESLAAQVPPLCSDLVEARRLLGERASTWVLEDVEAELADAIARISHKDVEAFKASPPSIPAWEDQVKGLEAAYDRALEAKSENKLGTRGWSCA</sequence>
<dbReference type="PANTHER" id="PTHR45947:SF3">
    <property type="entry name" value="SULFOQUINOVOSYL TRANSFERASE SQD2"/>
    <property type="match status" value="1"/>
</dbReference>
<keyword evidence="2" id="KW-1185">Reference proteome</keyword>
<organism evidence="1 2">
    <name type="scientific">Schaalia cardiffensis F0333</name>
    <dbReference type="NCBI Taxonomy" id="888050"/>
    <lineage>
        <taxon>Bacteria</taxon>
        <taxon>Bacillati</taxon>
        <taxon>Actinomycetota</taxon>
        <taxon>Actinomycetes</taxon>
        <taxon>Actinomycetales</taxon>
        <taxon>Actinomycetaceae</taxon>
        <taxon>Schaalia</taxon>
    </lineage>
</organism>
<evidence type="ECO:0000313" key="2">
    <source>
        <dbReference type="Proteomes" id="UP000013015"/>
    </source>
</evidence>
<dbReference type="GO" id="GO:0016757">
    <property type="term" value="F:glycosyltransferase activity"/>
    <property type="evidence" value="ECO:0007669"/>
    <property type="project" value="TreeGrafter"/>
</dbReference>
<name>N6X6I2_9ACTO</name>
<dbReference type="AlphaFoldDB" id="N6X6I2"/>
<dbReference type="EMBL" id="AQHZ01000005">
    <property type="protein sequence ID" value="ENO18992.1"/>
    <property type="molecule type" value="Genomic_DNA"/>
</dbReference>
<dbReference type="Pfam" id="PF13692">
    <property type="entry name" value="Glyco_trans_1_4"/>
    <property type="match status" value="1"/>
</dbReference>
<dbReference type="STRING" id="888050.HMPREF9004_0327"/>
<dbReference type="eggNOG" id="COG0438">
    <property type="taxonomic scope" value="Bacteria"/>
</dbReference>
<accession>N6X6I2</accession>